<accession>A0A7R8Z559</accession>
<protein>
    <recommendedName>
        <fullName evidence="1">CHK kinase-like domain-containing protein</fullName>
    </recommendedName>
</protein>
<dbReference type="SUPFAM" id="SSF56112">
    <property type="entry name" value="Protein kinase-like (PK-like)"/>
    <property type="match status" value="1"/>
</dbReference>
<dbReference type="InterPro" id="IPR011009">
    <property type="entry name" value="Kinase-like_dom_sf"/>
</dbReference>
<dbReference type="Gene3D" id="3.90.1200.10">
    <property type="match status" value="1"/>
</dbReference>
<dbReference type="FunCoup" id="A0A7R8Z559">
    <property type="interactions" value="14"/>
</dbReference>
<dbReference type="AlphaFoldDB" id="A0A7R8Z559"/>
<dbReference type="InterPro" id="IPR015897">
    <property type="entry name" value="CHK_kinase-like"/>
</dbReference>
<reference evidence="2 3" key="1">
    <citation type="submission" date="2020-11" db="EMBL/GenBank/DDBJ databases">
        <authorList>
            <person name="Wallbank WR R."/>
            <person name="Pardo Diaz C."/>
            <person name="Kozak K."/>
            <person name="Martin S."/>
            <person name="Jiggins C."/>
            <person name="Moest M."/>
            <person name="Warren A I."/>
            <person name="Generalovic N T."/>
            <person name="Byers J.R.P. K."/>
            <person name="Montejo-Kovacevich G."/>
            <person name="Yen C E."/>
        </authorList>
    </citation>
    <scope>NUCLEOTIDE SEQUENCE [LARGE SCALE GENOMIC DNA]</scope>
</reference>
<dbReference type="InParanoid" id="A0A7R8Z559"/>
<dbReference type="InterPro" id="IPR004119">
    <property type="entry name" value="EcKL"/>
</dbReference>
<organism evidence="2 3">
    <name type="scientific">Hermetia illucens</name>
    <name type="common">Black soldier fly</name>
    <dbReference type="NCBI Taxonomy" id="343691"/>
    <lineage>
        <taxon>Eukaryota</taxon>
        <taxon>Metazoa</taxon>
        <taxon>Ecdysozoa</taxon>
        <taxon>Arthropoda</taxon>
        <taxon>Hexapoda</taxon>
        <taxon>Insecta</taxon>
        <taxon>Pterygota</taxon>
        <taxon>Neoptera</taxon>
        <taxon>Endopterygota</taxon>
        <taxon>Diptera</taxon>
        <taxon>Brachycera</taxon>
        <taxon>Stratiomyomorpha</taxon>
        <taxon>Stratiomyidae</taxon>
        <taxon>Hermetiinae</taxon>
        <taxon>Hermetia</taxon>
    </lineage>
</organism>
<evidence type="ECO:0000259" key="1">
    <source>
        <dbReference type="SMART" id="SM00587"/>
    </source>
</evidence>
<proteinExistence type="predicted"/>
<sequence>MKKDMLSQVDVDFFDTEIFIYSQVLSECARILKNAGYNDMLAARMIYQSTEPRKVIAFEDLKELGYFMFPRVIPNEDDTKLIFSKLGQYHAATFKLAAEGHKGLKRKGGIFNLGDMDILGFFRDTFSFFKELVLSMKPGSYELLNHGDYHVKNMMFKGKNGVDVSEIALIDFQICHWGSPAFDLVYILAGIQPGLRSNACQYYFDTFIDVLKKSGCDEPLPTFEQLQKDLKSYRSLDLFFLATIASVLCADRNKMMKDDLETQFKNPNLLKIFYRQPDYISFVKELLPVLLQEGVLDDLINFE</sequence>
<dbReference type="Proteomes" id="UP000594454">
    <property type="component" value="Chromosome 6"/>
</dbReference>
<evidence type="ECO:0000313" key="2">
    <source>
        <dbReference type="EMBL" id="CAD7093752.1"/>
    </source>
</evidence>
<keyword evidence="3" id="KW-1185">Reference proteome</keyword>
<dbReference type="Pfam" id="PF02958">
    <property type="entry name" value="EcKL"/>
    <property type="match status" value="2"/>
</dbReference>
<dbReference type="PANTHER" id="PTHR11012:SF12">
    <property type="entry name" value="CHK KINASE-LIKE DOMAIN-CONTAINING PROTEIN-RELATED"/>
    <property type="match status" value="1"/>
</dbReference>
<gene>
    <name evidence="2" type="ORF">HERILL_LOCUS16017</name>
</gene>
<feature type="domain" description="CHK kinase-like" evidence="1">
    <location>
        <begin position="56"/>
        <end position="213"/>
    </location>
</feature>
<dbReference type="SMART" id="SM00587">
    <property type="entry name" value="CHK"/>
    <property type="match status" value="1"/>
</dbReference>
<evidence type="ECO:0000313" key="3">
    <source>
        <dbReference type="Proteomes" id="UP000594454"/>
    </source>
</evidence>
<dbReference type="EMBL" id="LR899014">
    <property type="protein sequence ID" value="CAD7093752.1"/>
    <property type="molecule type" value="Genomic_DNA"/>
</dbReference>
<name>A0A7R8Z559_HERIL</name>
<dbReference type="PANTHER" id="PTHR11012">
    <property type="entry name" value="PROTEIN KINASE-LIKE DOMAIN-CONTAINING"/>
    <property type="match status" value="1"/>
</dbReference>
<dbReference type="OrthoDB" id="8250698at2759"/>